<dbReference type="EMBL" id="LWMS01000006">
    <property type="protein sequence ID" value="PWL08868.1"/>
    <property type="molecule type" value="Genomic_DNA"/>
</dbReference>
<dbReference type="OrthoDB" id="71516at2157"/>
<evidence type="ECO:0000256" key="1">
    <source>
        <dbReference type="SAM" id="Phobius"/>
    </source>
</evidence>
<sequence>MVQSVIIYSEIIPTILALAGVYFIGTGILDHKRSQAVLGILLFFAAVIVPFIILTSLI</sequence>
<evidence type="ECO:0000313" key="3">
    <source>
        <dbReference type="Proteomes" id="UP000246004"/>
    </source>
</evidence>
<dbReference type="AlphaFoldDB" id="A0A2V2BTU9"/>
<protein>
    <submittedName>
        <fullName evidence="2">Uncharacterized protein</fullName>
    </submittedName>
</protein>
<comment type="caution">
    <text evidence="2">The sequence shown here is derived from an EMBL/GenBank/DDBJ whole genome shotgun (WGS) entry which is preliminary data.</text>
</comment>
<keyword evidence="1" id="KW-1133">Transmembrane helix</keyword>
<keyword evidence="1" id="KW-0472">Membrane</keyword>
<accession>A0A2V2BTU9</accession>
<reference evidence="2 3" key="1">
    <citation type="submission" date="2016-04" db="EMBL/GenBank/DDBJ databases">
        <title>Genome sequence of Methanosphaera cuniculi DSM 4103.</title>
        <authorList>
            <person name="Poehlein A."/>
            <person name="Seedorf H."/>
            <person name="Daniel R."/>
        </authorList>
    </citation>
    <scope>NUCLEOTIDE SEQUENCE [LARGE SCALE GENOMIC DNA]</scope>
    <source>
        <strain evidence="2 3">DSM 4103</strain>
    </source>
</reference>
<name>A0A2V2BTU9_9EURY</name>
<feature type="transmembrane region" description="Helical" evidence="1">
    <location>
        <begin position="36"/>
        <end position="57"/>
    </location>
</feature>
<gene>
    <name evidence="2" type="ORF">MSCUN_01940</name>
</gene>
<feature type="transmembrane region" description="Helical" evidence="1">
    <location>
        <begin position="6"/>
        <end position="24"/>
    </location>
</feature>
<organism evidence="2 3">
    <name type="scientific">Methanosphaera cuniculi</name>
    <dbReference type="NCBI Taxonomy" id="1077256"/>
    <lineage>
        <taxon>Archaea</taxon>
        <taxon>Methanobacteriati</taxon>
        <taxon>Methanobacteriota</taxon>
        <taxon>Methanomada group</taxon>
        <taxon>Methanobacteria</taxon>
        <taxon>Methanobacteriales</taxon>
        <taxon>Methanobacteriaceae</taxon>
        <taxon>Methanosphaera</taxon>
    </lineage>
</organism>
<proteinExistence type="predicted"/>
<dbReference type="Proteomes" id="UP000246004">
    <property type="component" value="Unassembled WGS sequence"/>
</dbReference>
<evidence type="ECO:0000313" key="2">
    <source>
        <dbReference type="EMBL" id="PWL08868.1"/>
    </source>
</evidence>
<keyword evidence="1" id="KW-0812">Transmembrane</keyword>
<dbReference type="RefSeq" id="WP_170103971.1">
    <property type="nucleotide sequence ID" value="NZ_LMVN01000026.1"/>
</dbReference>